<name>A0AAW2Z6Z3_9EUKA</name>
<accession>A0AAW2Z6Z3</accession>
<dbReference type="InterPro" id="IPR001810">
    <property type="entry name" value="F-box_dom"/>
</dbReference>
<reference evidence="2 3" key="1">
    <citation type="submission" date="2024-03" db="EMBL/GenBank/DDBJ databases">
        <title>The Acrasis kona genome and developmental transcriptomes reveal deep origins of eukaryotic multicellular pathways.</title>
        <authorList>
            <person name="Sheikh S."/>
            <person name="Fu C.-J."/>
            <person name="Brown M.W."/>
            <person name="Baldauf S.L."/>
        </authorList>
    </citation>
    <scope>NUCLEOTIDE SEQUENCE [LARGE SCALE GENOMIC DNA]</scope>
    <source>
        <strain evidence="2 3">ATCC MYA-3509</strain>
    </source>
</reference>
<comment type="caution">
    <text evidence="2">The sequence shown here is derived from an EMBL/GenBank/DDBJ whole genome shotgun (WGS) entry which is preliminary data.</text>
</comment>
<dbReference type="SUPFAM" id="SSF81383">
    <property type="entry name" value="F-box domain"/>
    <property type="match status" value="1"/>
</dbReference>
<sequence length="436" mass="50090">MGKKRLLLHKDCNNILSKELLMLIISNLDAQDLLKVEKTSHSFYDMINPVLWRVLFLNKYKHTRDVVHRHKYKHTLEHHSAQHEIQNKSLSLLNSSVNLHAIPVPHNPKAAVCSVLNKNITCRKDVMVWDNQKIINISTFDFIATICLQNEYVHNNIAIVDLSSGEFLLQPCELPQLTNETTVSEMFMAFNEQDQLNQNRQKKTLSVYQLYICCWERSVSFVLHYRIVVGATNFKSIELIKKYDTRHSQITALAVESGIIVFKSTEGFFILHADTLINISYYVINLLGSISSFNLNYSRLKPHLSFLRSPHIGLQSTTLLIRLGTVIAYSPPTELIYHSTIKYDYVQLDACIKYGADGVVEFSHSNIVNDANLEFTILNNKNPICVCCGEDKKFTRTDCSVVYPLGRLVKFVKQIEREDYSIEIDCAVDHEKIAYK</sequence>
<keyword evidence="3" id="KW-1185">Reference proteome</keyword>
<feature type="domain" description="F-box" evidence="1">
    <location>
        <begin position="19"/>
        <end position="57"/>
    </location>
</feature>
<protein>
    <recommendedName>
        <fullName evidence="1">F-box domain-containing protein</fullName>
    </recommendedName>
</protein>
<dbReference type="AlphaFoldDB" id="A0AAW2Z6Z3"/>
<dbReference type="Proteomes" id="UP001431209">
    <property type="component" value="Unassembled WGS sequence"/>
</dbReference>
<evidence type="ECO:0000259" key="1">
    <source>
        <dbReference type="Pfam" id="PF12937"/>
    </source>
</evidence>
<proteinExistence type="predicted"/>
<evidence type="ECO:0000313" key="2">
    <source>
        <dbReference type="EMBL" id="KAL0484695.1"/>
    </source>
</evidence>
<gene>
    <name evidence="2" type="ORF">AKO1_006632</name>
</gene>
<dbReference type="InterPro" id="IPR036047">
    <property type="entry name" value="F-box-like_dom_sf"/>
</dbReference>
<dbReference type="Pfam" id="PF12937">
    <property type="entry name" value="F-box-like"/>
    <property type="match status" value="1"/>
</dbReference>
<organism evidence="2 3">
    <name type="scientific">Acrasis kona</name>
    <dbReference type="NCBI Taxonomy" id="1008807"/>
    <lineage>
        <taxon>Eukaryota</taxon>
        <taxon>Discoba</taxon>
        <taxon>Heterolobosea</taxon>
        <taxon>Tetramitia</taxon>
        <taxon>Eutetramitia</taxon>
        <taxon>Acrasidae</taxon>
        <taxon>Acrasis</taxon>
    </lineage>
</organism>
<dbReference type="EMBL" id="JAOPGA020001064">
    <property type="protein sequence ID" value="KAL0484695.1"/>
    <property type="molecule type" value="Genomic_DNA"/>
</dbReference>
<dbReference type="Gene3D" id="1.20.1280.50">
    <property type="match status" value="1"/>
</dbReference>
<evidence type="ECO:0000313" key="3">
    <source>
        <dbReference type="Proteomes" id="UP001431209"/>
    </source>
</evidence>